<comment type="caution">
    <text evidence="2">The sequence shown here is derived from an EMBL/GenBank/DDBJ whole genome shotgun (WGS) entry which is preliminary data.</text>
</comment>
<evidence type="ECO:0000313" key="3">
    <source>
        <dbReference type="Proteomes" id="UP000018211"/>
    </source>
</evidence>
<reference evidence="2 3" key="1">
    <citation type="journal article" date="2013" name="ISME J.">
        <title>Comparative genomics of pathogenic lineages of Vibrio nigripulchritudo identifies virulence-associated traits.</title>
        <authorList>
            <person name="Goudenege D."/>
            <person name="Labreuche Y."/>
            <person name="Krin E."/>
            <person name="Ansquer D."/>
            <person name="Mangenot S."/>
            <person name="Calteau A."/>
            <person name="Medigue C."/>
            <person name="Mazel D."/>
            <person name="Polz M.F."/>
            <person name="Le Roux F."/>
        </authorList>
    </citation>
    <scope>NUCLEOTIDE SEQUENCE [LARGE SCALE GENOMIC DNA]</scope>
    <source>
        <strain evidence="2 3">SOn1</strain>
    </source>
</reference>
<dbReference type="Proteomes" id="UP000018211">
    <property type="component" value="Unassembled WGS sequence"/>
</dbReference>
<dbReference type="AlphaFoldDB" id="A0AAV2VR75"/>
<protein>
    <recommendedName>
        <fullName evidence="4">Nucleoside transporter/FeoB GTPase Gate domain-containing protein</fullName>
    </recommendedName>
</protein>
<feature type="transmembrane region" description="Helical" evidence="1">
    <location>
        <begin position="224"/>
        <end position="242"/>
    </location>
</feature>
<accession>A0AAV2VR75</accession>
<feature type="transmembrane region" description="Helical" evidence="1">
    <location>
        <begin position="283"/>
        <end position="303"/>
    </location>
</feature>
<name>A0AAV2VR75_9VIBR</name>
<gene>
    <name evidence="2" type="ORF">VIBNISOn1_240007</name>
</gene>
<feature type="transmembrane region" description="Helical" evidence="1">
    <location>
        <begin position="62"/>
        <end position="84"/>
    </location>
</feature>
<feature type="transmembrane region" description="Helical" evidence="1">
    <location>
        <begin position="177"/>
        <end position="195"/>
    </location>
</feature>
<feature type="transmembrane region" description="Helical" evidence="1">
    <location>
        <begin position="90"/>
        <end position="108"/>
    </location>
</feature>
<sequence length="317" mass="34909">MKALWNGIVELGKDILRVYWTLLKIMVPTLIVVKLLDSVGGTEWLAILLSPFMEVLGLPQEWGLVWAVAILTNIYTAMAVFYEVAGQADFTGAQITVLGLLILFAHSLPMEGAVAKAAGVPWWMTIVFRVGGGLVIGWLAHTVYQAGDWQQSNVNLLWQPEPLGEGWGDWAMDQLKMLVSIFFIISVLMMLLKLLRVLGIERLLHLMLAPLMKGLTIGKEATNITIIGITLGLSFGAGLLIDEVKQGKVSKRDTLIVVCFLGLCHSIIEDTLLILLLGADIYAVLWGRLIFSIVLIAIWARLLSKPDDTYPSPVTHP</sequence>
<proteinExistence type="predicted"/>
<keyword evidence="1" id="KW-1133">Transmembrane helix</keyword>
<evidence type="ECO:0008006" key="4">
    <source>
        <dbReference type="Google" id="ProtNLM"/>
    </source>
</evidence>
<evidence type="ECO:0000256" key="1">
    <source>
        <dbReference type="SAM" id="Phobius"/>
    </source>
</evidence>
<feature type="transmembrane region" description="Helical" evidence="1">
    <location>
        <begin position="120"/>
        <end position="140"/>
    </location>
</feature>
<dbReference type="RefSeq" id="WP_022612064.1">
    <property type="nucleotide sequence ID" value="NZ_LK391965.1"/>
</dbReference>
<keyword evidence="1" id="KW-0812">Transmembrane</keyword>
<feature type="transmembrane region" description="Helical" evidence="1">
    <location>
        <begin position="25"/>
        <end position="50"/>
    </location>
</feature>
<dbReference type="EMBL" id="CAOF01000114">
    <property type="protein sequence ID" value="CCO47166.1"/>
    <property type="molecule type" value="Genomic_DNA"/>
</dbReference>
<feature type="transmembrane region" description="Helical" evidence="1">
    <location>
        <begin position="254"/>
        <end position="277"/>
    </location>
</feature>
<organism evidence="2 3">
    <name type="scientific">Vibrio nigripulchritudo SOn1</name>
    <dbReference type="NCBI Taxonomy" id="1238450"/>
    <lineage>
        <taxon>Bacteria</taxon>
        <taxon>Pseudomonadati</taxon>
        <taxon>Pseudomonadota</taxon>
        <taxon>Gammaproteobacteria</taxon>
        <taxon>Vibrionales</taxon>
        <taxon>Vibrionaceae</taxon>
        <taxon>Vibrio</taxon>
    </lineage>
</organism>
<keyword evidence="1" id="KW-0472">Membrane</keyword>
<evidence type="ECO:0000313" key="2">
    <source>
        <dbReference type="EMBL" id="CCO47166.1"/>
    </source>
</evidence>